<dbReference type="AlphaFoldDB" id="D2JM01"/>
<protein>
    <submittedName>
        <fullName evidence="2">Acyltransferase</fullName>
    </submittedName>
</protein>
<organism evidence="2">
    <name type="scientific">Fusarium venenatum</name>
    <dbReference type="NCBI Taxonomy" id="56646"/>
    <lineage>
        <taxon>Eukaryota</taxon>
        <taxon>Fungi</taxon>
        <taxon>Dikarya</taxon>
        <taxon>Ascomycota</taxon>
        <taxon>Pezizomycotina</taxon>
        <taxon>Sordariomycetes</taxon>
        <taxon>Hypocreomycetidae</taxon>
        <taxon>Hypocreales</taxon>
        <taxon>Nectriaceae</taxon>
        <taxon>Fusarium</taxon>
    </lineage>
</organism>
<dbReference type="InterPro" id="IPR023213">
    <property type="entry name" value="CAT-like_dom_sf"/>
</dbReference>
<dbReference type="PANTHER" id="PTHR31642:SF310">
    <property type="entry name" value="FATTY ALCOHOL:CAFFEOYL-COA ACYLTRANSFERASE"/>
    <property type="match status" value="1"/>
</dbReference>
<dbReference type="GO" id="GO:0016747">
    <property type="term" value="F:acyltransferase activity, transferring groups other than amino-acyl groups"/>
    <property type="evidence" value="ECO:0007669"/>
    <property type="project" value="TreeGrafter"/>
</dbReference>
<accession>D2JM01</accession>
<evidence type="ECO:0000256" key="1">
    <source>
        <dbReference type="ARBA" id="ARBA00022679"/>
    </source>
</evidence>
<dbReference type="Gene3D" id="3.30.559.10">
    <property type="entry name" value="Chloramphenicol acetyltransferase-like domain"/>
    <property type="match status" value="2"/>
</dbReference>
<keyword evidence="1 2" id="KW-0808">Transferase</keyword>
<sequence length="492" mass="54738">MPCTQYQRTKMALLSPLDQLNSSFYLRWSLVLQVKDLNKAVGSLSKGLSAVTTTLPYLKGRIIYCTDNSKDGTSSIARAVISVSDDSPNVLLREHGPANGLPSLARMKEEGGPAHLFPDDLYSLSIFIDVTSKQSHPVFETTYAPIEGGLVLSMCVHHGVMDARGLATLTELWASFTSQQHQRENIGFLMNLPDPNEPLTRTVRLTASANDTAKPGITNIETIFQHYKNDRVLEQDIPSSTEASRPRSSKIFAFSGDKLEYTKTFLAENNCHVTINSILSCVIWCNVTRIRLSRLSWQPPIQFSRFFQMVDGERRLGPAIDEPGPYLGNVVLTSSVDVSLNTLATTGSFDQQSISSMAPVMQAVDEASTQVTNKYIGGFLEMLQQVEDLESLGIGRMSQHGVDFISSNWADLPLYDCDFGPLFSQDYAEGKRGKPVFVRYPYIDWADGNLIVLPRWETPTGKDETIEAYIMLVEDDLIALEEDTSFCSWLKE</sequence>
<gene>
    <name evidence="2" type="primary">TRI16</name>
</gene>
<keyword evidence="2" id="KW-0012">Acyltransferase</keyword>
<dbReference type="InterPro" id="IPR050317">
    <property type="entry name" value="Plant_Fungal_Acyltransferase"/>
</dbReference>
<dbReference type="Pfam" id="PF02458">
    <property type="entry name" value="Transferase"/>
    <property type="match status" value="1"/>
</dbReference>
<proteinExistence type="predicted"/>
<dbReference type="EMBL" id="GQ915522">
    <property type="protein sequence ID" value="ACZ63289.1"/>
    <property type="molecule type" value="Genomic_DNA"/>
</dbReference>
<dbReference type="PANTHER" id="PTHR31642">
    <property type="entry name" value="TRICHOTHECENE 3-O-ACETYLTRANSFERASE"/>
    <property type="match status" value="1"/>
</dbReference>
<reference evidence="2" key="1">
    <citation type="journal article" date="2009" name="Mol. Microbiol.">
        <title>Evidence that a secondary metabolic biosynthetic gene cluster has grown by gene relocation during evolution of the filamentous fungus Fusarium.</title>
        <authorList>
            <person name="Proctor R.H."/>
            <person name="McCormick S.P."/>
            <person name="Alexander N.J."/>
            <person name="Desjardins A.E."/>
        </authorList>
    </citation>
    <scope>NUCLEOTIDE SEQUENCE</scope>
    <source>
        <strain evidence="2">FRC R-09186</strain>
    </source>
</reference>
<evidence type="ECO:0000313" key="2">
    <source>
        <dbReference type="EMBL" id="ACZ63289.1"/>
    </source>
</evidence>
<name>D2JM01_9HYPO</name>